<gene>
    <name evidence="1" type="ORF">ARC78_15010</name>
</gene>
<dbReference type="AlphaFoldDB" id="A0A0R0A1T6"/>
<accession>A0A0R0A1T6</accession>
<dbReference type="EMBL" id="LLXS01000048">
    <property type="protein sequence ID" value="KRG39125.1"/>
    <property type="molecule type" value="Genomic_DNA"/>
</dbReference>
<keyword evidence="2" id="KW-1185">Reference proteome</keyword>
<dbReference type="RefSeq" id="WP_145974354.1">
    <property type="nucleotide sequence ID" value="NZ_BAZI01000019.1"/>
</dbReference>
<organism evidence="1 2">
    <name type="scientific">Stenotrophomonas pictorum JCM 9942</name>
    <dbReference type="NCBI Taxonomy" id="1236960"/>
    <lineage>
        <taxon>Bacteria</taxon>
        <taxon>Pseudomonadati</taxon>
        <taxon>Pseudomonadota</taxon>
        <taxon>Gammaproteobacteria</taxon>
        <taxon>Lysobacterales</taxon>
        <taxon>Lysobacteraceae</taxon>
        <taxon>Stenotrophomonas</taxon>
    </lineage>
</organism>
<reference evidence="1 2" key="1">
    <citation type="submission" date="2015-10" db="EMBL/GenBank/DDBJ databases">
        <title>Genome sequencing and analysis of members of genus Stenotrophomonas.</title>
        <authorList>
            <person name="Patil P.P."/>
            <person name="Midha S."/>
            <person name="Patil P.B."/>
        </authorList>
    </citation>
    <scope>NUCLEOTIDE SEQUENCE [LARGE SCALE GENOMIC DNA]</scope>
    <source>
        <strain evidence="1 2">JCM 9942</strain>
    </source>
</reference>
<comment type="caution">
    <text evidence="1">The sequence shown here is derived from an EMBL/GenBank/DDBJ whole genome shotgun (WGS) entry which is preliminary data.</text>
</comment>
<evidence type="ECO:0000313" key="1">
    <source>
        <dbReference type="EMBL" id="KRG39125.1"/>
    </source>
</evidence>
<dbReference type="Proteomes" id="UP000050836">
    <property type="component" value="Unassembled WGS sequence"/>
</dbReference>
<evidence type="ECO:0000313" key="2">
    <source>
        <dbReference type="Proteomes" id="UP000050836"/>
    </source>
</evidence>
<sequence>MSNTEPTGLPDIQAPVLPAAAQEAGLDAYDQALDQLWKLAGGNDSPVYKLFLGFRDSFAASVAAAQEAAAWQVGDDFYTSESLAIEGIQQWGPSGSIAIPLYAAPVAAAQEAVAWFTDDHLTDRSATTFDPVVAERWRNKGWPVTKLYAAPVAAAPVVDPSRLGAAMKAFDDAGGHAVSYAPAWMRKALEAASTPAAQEAVAYLDIGAGGYLDLGSNLPEVQLLALPKGRHALGIIGTYGIDGYAAAPVAAATAVDVATLRALADRWATDRSYTGSPVDDIRALIEKPTMSTPAAPGIDLEQFRERIKAAIVRITTGQAPMRVPADQADPDIVLADILSLIDANPKGDDVEAD</sequence>
<proteinExistence type="predicted"/>
<name>A0A0R0A1T6_9GAMM</name>
<protein>
    <submittedName>
        <fullName evidence="1">Uncharacterized protein</fullName>
    </submittedName>
</protein>
<dbReference type="OrthoDB" id="6064445at2"/>